<name>A0AAW0AB83_9AGAR</name>
<dbReference type="Gene3D" id="1.25.40.10">
    <property type="entry name" value="Tetratricopeptide repeat domain"/>
    <property type="match status" value="1"/>
</dbReference>
<keyword evidence="2" id="KW-1185">Reference proteome</keyword>
<dbReference type="PANTHER" id="PTHR19959:SF119">
    <property type="entry name" value="FUNGAL LIPASE-LIKE DOMAIN-CONTAINING PROTEIN"/>
    <property type="match status" value="1"/>
</dbReference>
<dbReference type="InterPro" id="IPR011990">
    <property type="entry name" value="TPR-like_helical_dom_sf"/>
</dbReference>
<protein>
    <submittedName>
        <fullName evidence="1">Tetratricopeptide repeat family</fullName>
    </submittedName>
</protein>
<comment type="caution">
    <text evidence="1">The sequence shown here is derived from an EMBL/GenBank/DDBJ whole genome shotgun (WGS) entry which is preliminary data.</text>
</comment>
<dbReference type="EMBL" id="JAWWNJ010000077">
    <property type="protein sequence ID" value="KAK7006050.1"/>
    <property type="molecule type" value="Genomic_DNA"/>
</dbReference>
<accession>A0AAW0AB83</accession>
<sequence length="1052" mass="117501">MDPLSVTTAVITLATFIKDLIELGEGIRSSIEKVGENRRQIRELSQEIVHTLYALSSLTHGKEDLTKEDLFRGRELLSALENLKAEMLYVHSTCVKISLVQLPGIRGFKSRFRAWRERDELERKITSLRERVNKCLVQFTATARTEHVAGQLVHSNLRIEQRLVVDGMESQVKARRLEGMMTQVLLNSTFGRHKLDETIEVISSDTTFQSLESQYMSAQLKSLIIWIERLLASGNLTIESSEYIRVRPKVIGPVTSQAHALIQLLQLVVKINGMPYVVIPLHSVQIVWTTLGAQLSRIGMGSEAIAWAQLNIACLRCAQRALSETDYGTRVIPDIASILWEISVAHRHRSELTLAVESSQQSLDLWSQSSSILGGGDPDHRIGTLRSMALHALNLLMINQKAAALSSATDAVSIARPTTLKLIECISDAPSLIPQDEYEAAQCFCALFILAQVLASLDRDLDSYAAFMEGFQVALRLPLLIEPPVGLDIDSFMDVICKLAEGGHFSLPMLTECMMLFRDLTGIYRKMFSYQFLRLLHAVVYFSQQSAPTLSNIRRFLEPGSGSSAPELDIAKPILDDLDVVQDAVRLFFTEAAEDYTVPLITHILVAHFQTAIAVLQALELDMIDFHWILSIAREILPLLARADYSTLLRELGGVIQRFTINFVILHTEWRNYFGSPLQHICRHALKIGAHDEGLQLCNHVAEYFACPFHTEDDSATASQVFLLLRILIFCDAGRFADAVQAAQKSDSSLVLFHWEVRHTYFLPYHILRTRILLRMGRHLEALSVIKRALNAHITYWTGSPPFNISLYFLFTEVSVVWGLLGHPRKALQNAEKAVEVCEKVEVGYEDDDMNDIDDEDLVSLRIYSLTTLSNCQTATGKSFEALKSAQDAVSIYAQNEQETRGNMFVILRKQELGGNAFFALSQRLAVSSDSEQALANAQKAIELYRELVQVAPRHFPTLANSLRHLASLLQALGEQDKAVAACEEAVDIMRGVADAETYFLPDLADVLEQLAALLAETGDASAASVEATEASETRRKFAALPPAPEWLFEKV</sequence>
<gene>
    <name evidence="1" type="ORF">R3P38DRAFT_2369646</name>
</gene>
<dbReference type="SUPFAM" id="SSF48452">
    <property type="entry name" value="TPR-like"/>
    <property type="match status" value="2"/>
</dbReference>
<organism evidence="1 2">
    <name type="scientific">Favolaschia claudopus</name>
    <dbReference type="NCBI Taxonomy" id="2862362"/>
    <lineage>
        <taxon>Eukaryota</taxon>
        <taxon>Fungi</taxon>
        <taxon>Dikarya</taxon>
        <taxon>Basidiomycota</taxon>
        <taxon>Agaricomycotina</taxon>
        <taxon>Agaricomycetes</taxon>
        <taxon>Agaricomycetidae</taxon>
        <taxon>Agaricales</taxon>
        <taxon>Marasmiineae</taxon>
        <taxon>Mycenaceae</taxon>
        <taxon>Favolaschia</taxon>
    </lineage>
</organism>
<dbReference type="AlphaFoldDB" id="A0AAW0AB83"/>
<proteinExistence type="predicted"/>
<dbReference type="Proteomes" id="UP001362999">
    <property type="component" value="Unassembled WGS sequence"/>
</dbReference>
<evidence type="ECO:0000313" key="1">
    <source>
        <dbReference type="EMBL" id="KAK7006050.1"/>
    </source>
</evidence>
<dbReference type="PANTHER" id="PTHR19959">
    <property type="entry name" value="KINESIN LIGHT CHAIN"/>
    <property type="match status" value="1"/>
</dbReference>
<feature type="non-terminal residue" evidence="1">
    <location>
        <position position="1052"/>
    </location>
</feature>
<dbReference type="InterPro" id="IPR059179">
    <property type="entry name" value="MLKL-like_MCAfunc"/>
</dbReference>
<reference evidence="1 2" key="1">
    <citation type="journal article" date="2024" name="J Genomics">
        <title>Draft genome sequencing and assembly of Favolaschia claudopus CIRM-BRFM 2984 isolated from oak limbs.</title>
        <authorList>
            <person name="Navarro D."/>
            <person name="Drula E."/>
            <person name="Chaduli D."/>
            <person name="Cazenave R."/>
            <person name="Ahrendt S."/>
            <person name="Wang J."/>
            <person name="Lipzen A."/>
            <person name="Daum C."/>
            <person name="Barry K."/>
            <person name="Grigoriev I.V."/>
            <person name="Favel A."/>
            <person name="Rosso M.N."/>
            <person name="Martin F."/>
        </authorList>
    </citation>
    <scope>NUCLEOTIDE SEQUENCE [LARGE SCALE GENOMIC DNA]</scope>
    <source>
        <strain evidence="1 2">CIRM-BRFM 2984</strain>
    </source>
</reference>
<dbReference type="CDD" id="cd21037">
    <property type="entry name" value="MLKL_NTD"/>
    <property type="match status" value="1"/>
</dbReference>
<evidence type="ECO:0000313" key="2">
    <source>
        <dbReference type="Proteomes" id="UP001362999"/>
    </source>
</evidence>